<keyword evidence="1" id="KW-0812">Transmembrane</keyword>
<evidence type="ECO:0000313" key="2">
    <source>
        <dbReference type="EMBL" id="SCD20655.1"/>
    </source>
</evidence>
<dbReference type="AlphaFoldDB" id="A0A1R3T9K9"/>
<name>A0A1R3T9K9_9BACT</name>
<proteinExistence type="predicted"/>
<feature type="transmembrane region" description="Helical" evidence="1">
    <location>
        <begin position="12"/>
        <end position="37"/>
    </location>
</feature>
<sequence>MEIQKSTKIILLIIQLHLFNITTTSQFLIFFVVISFVNRTMICTFAPQPRDKGQQNGNKPSQQIYMDKQLISSIKNRLFKELQSVVTILYIFGVGIGKSYSFFFPG</sequence>
<protein>
    <submittedName>
        <fullName evidence="2">Putative membrane protein</fullName>
    </submittedName>
</protein>
<dbReference type="EMBL" id="LT605205">
    <property type="protein sequence ID" value="SCD20655.1"/>
    <property type="molecule type" value="Genomic_DNA"/>
</dbReference>
<dbReference type="STRING" id="1642647.PSM36_1839"/>
<keyword evidence="3" id="KW-1185">Reference proteome</keyword>
<reference evidence="3" key="1">
    <citation type="submission" date="2016-08" db="EMBL/GenBank/DDBJ databases">
        <authorList>
            <person name="Wibberg D."/>
        </authorList>
    </citation>
    <scope>NUCLEOTIDE SEQUENCE [LARGE SCALE GENOMIC DNA]</scope>
</reference>
<evidence type="ECO:0000256" key="1">
    <source>
        <dbReference type="SAM" id="Phobius"/>
    </source>
</evidence>
<accession>A0A1R3T9K9</accession>
<gene>
    <name evidence="2" type="ORF">PSM36_1839</name>
</gene>
<dbReference type="Proteomes" id="UP000187464">
    <property type="component" value="Chromosome I"/>
</dbReference>
<keyword evidence="1" id="KW-0472">Membrane</keyword>
<evidence type="ECO:0000313" key="3">
    <source>
        <dbReference type="Proteomes" id="UP000187464"/>
    </source>
</evidence>
<keyword evidence="1" id="KW-1133">Transmembrane helix</keyword>
<organism evidence="2 3">
    <name type="scientific">Proteiniphilum saccharofermentans</name>
    <dbReference type="NCBI Taxonomy" id="1642647"/>
    <lineage>
        <taxon>Bacteria</taxon>
        <taxon>Pseudomonadati</taxon>
        <taxon>Bacteroidota</taxon>
        <taxon>Bacteroidia</taxon>
        <taxon>Bacteroidales</taxon>
        <taxon>Dysgonomonadaceae</taxon>
        <taxon>Proteiniphilum</taxon>
    </lineage>
</organism>
<dbReference type="KEGG" id="psac:PSM36_1839"/>